<dbReference type="KEGG" id="dgr:6561137"/>
<dbReference type="InParanoid" id="B4J878"/>
<dbReference type="PANTHER" id="PTHR21354">
    <property type="entry name" value="ZINC FINGER PROTEIN 511"/>
    <property type="match status" value="1"/>
</dbReference>
<name>B4J878_DROGR</name>
<dbReference type="EMBL" id="CH916367">
    <property type="protein sequence ID" value="EDW01215.1"/>
    <property type="molecule type" value="Genomic_DNA"/>
</dbReference>
<dbReference type="PANTHER" id="PTHR21354:SF0">
    <property type="entry name" value="ZINC FINGER PROTEIN 511"/>
    <property type="match status" value="1"/>
</dbReference>
<gene>
    <name evidence="2" type="primary">Dgri\GH20574</name>
    <name evidence="2" type="ORF">Dgri_GH20574</name>
</gene>
<dbReference type="eggNOG" id="KOG4173">
    <property type="taxonomic scope" value="Eukaryota"/>
</dbReference>
<dbReference type="SMART" id="SM00355">
    <property type="entry name" value="ZnF_C2H2"/>
    <property type="match status" value="2"/>
</dbReference>
<protein>
    <submittedName>
        <fullName evidence="2">GH20574</fullName>
    </submittedName>
</protein>
<dbReference type="Proteomes" id="UP000001070">
    <property type="component" value="Unassembled WGS sequence"/>
</dbReference>
<keyword evidence="3" id="KW-1185">Reference proteome</keyword>
<sequence length="229" mass="25973">MNVETLPGLPLTKEQLNNILAGMSVGYIKPTDLRTTSPILPPFKKLGVLVDYDDIVEATTDSKSSTSKENKLNIKSTQAQDYSCIQCRRHLPTAHLLDLHITEQHDLYFAASVERGDKPRYSCYIEECVVKFNDPQERKDHCIKVHKFPPNYRFDQAKASKVHKCKNSSDMDVDVDNNVPLATESKLPYIKAFNFGHPTQRTFNTRKERGTGKALLDVQAMKDALNDMD</sequence>
<evidence type="ECO:0000259" key="1">
    <source>
        <dbReference type="PROSITE" id="PS00028"/>
    </source>
</evidence>
<dbReference type="STRING" id="7222.B4J878"/>
<evidence type="ECO:0000313" key="3">
    <source>
        <dbReference type="Proteomes" id="UP000001070"/>
    </source>
</evidence>
<reference evidence="2 3" key="1">
    <citation type="journal article" date="2007" name="Nature">
        <title>Evolution of genes and genomes on the Drosophila phylogeny.</title>
        <authorList>
            <consortium name="Drosophila 12 Genomes Consortium"/>
            <person name="Clark A.G."/>
            <person name="Eisen M.B."/>
            <person name="Smith D.R."/>
            <person name="Bergman C.M."/>
            <person name="Oliver B."/>
            <person name="Markow T.A."/>
            <person name="Kaufman T.C."/>
            <person name="Kellis M."/>
            <person name="Gelbart W."/>
            <person name="Iyer V.N."/>
            <person name="Pollard D.A."/>
            <person name="Sackton T.B."/>
            <person name="Larracuente A.M."/>
            <person name="Singh N.D."/>
            <person name="Abad J.P."/>
            <person name="Abt D.N."/>
            <person name="Adryan B."/>
            <person name="Aguade M."/>
            <person name="Akashi H."/>
            <person name="Anderson W.W."/>
            <person name="Aquadro C.F."/>
            <person name="Ardell D.H."/>
            <person name="Arguello R."/>
            <person name="Artieri C.G."/>
            <person name="Barbash D.A."/>
            <person name="Barker D."/>
            <person name="Barsanti P."/>
            <person name="Batterham P."/>
            <person name="Batzoglou S."/>
            <person name="Begun D."/>
            <person name="Bhutkar A."/>
            <person name="Blanco E."/>
            <person name="Bosak S.A."/>
            <person name="Bradley R.K."/>
            <person name="Brand A.D."/>
            <person name="Brent M.R."/>
            <person name="Brooks A.N."/>
            <person name="Brown R.H."/>
            <person name="Butlin R.K."/>
            <person name="Caggese C."/>
            <person name="Calvi B.R."/>
            <person name="Bernardo de Carvalho A."/>
            <person name="Caspi A."/>
            <person name="Castrezana S."/>
            <person name="Celniker S.E."/>
            <person name="Chang J.L."/>
            <person name="Chapple C."/>
            <person name="Chatterji S."/>
            <person name="Chinwalla A."/>
            <person name="Civetta A."/>
            <person name="Clifton S.W."/>
            <person name="Comeron J.M."/>
            <person name="Costello J.C."/>
            <person name="Coyne J.A."/>
            <person name="Daub J."/>
            <person name="David R.G."/>
            <person name="Delcher A.L."/>
            <person name="Delehaunty K."/>
            <person name="Do C.B."/>
            <person name="Ebling H."/>
            <person name="Edwards K."/>
            <person name="Eickbush T."/>
            <person name="Evans J.D."/>
            <person name="Filipski A."/>
            <person name="Findeiss S."/>
            <person name="Freyhult E."/>
            <person name="Fulton L."/>
            <person name="Fulton R."/>
            <person name="Garcia A.C."/>
            <person name="Gardiner A."/>
            <person name="Garfield D.A."/>
            <person name="Garvin B.E."/>
            <person name="Gibson G."/>
            <person name="Gilbert D."/>
            <person name="Gnerre S."/>
            <person name="Godfrey J."/>
            <person name="Good R."/>
            <person name="Gotea V."/>
            <person name="Gravely B."/>
            <person name="Greenberg A.J."/>
            <person name="Griffiths-Jones S."/>
            <person name="Gross S."/>
            <person name="Guigo R."/>
            <person name="Gustafson E.A."/>
            <person name="Haerty W."/>
            <person name="Hahn M.W."/>
            <person name="Halligan D.L."/>
            <person name="Halpern A.L."/>
            <person name="Halter G.M."/>
            <person name="Han M.V."/>
            <person name="Heger A."/>
            <person name="Hillier L."/>
            <person name="Hinrichs A.S."/>
            <person name="Holmes I."/>
            <person name="Hoskins R.A."/>
            <person name="Hubisz M.J."/>
            <person name="Hultmark D."/>
            <person name="Huntley M.A."/>
            <person name="Jaffe D.B."/>
            <person name="Jagadeeshan S."/>
            <person name="Jeck W.R."/>
            <person name="Johnson J."/>
            <person name="Jones C.D."/>
            <person name="Jordan W.C."/>
            <person name="Karpen G.H."/>
            <person name="Kataoka E."/>
            <person name="Keightley P.D."/>
            <person name="Kheradpour P."/>
            <person name="Kirkness E.F."/>
            <person name="Koerich L.B."/>
            <person name="Kristiansen K."/>
            <person name="Kudrna D."/>
            <person name="Kulathinal R.J."/>
            <person name="Kumar S."/>
            <person name="Kwok R."/>
            <person name="Lander E."/>
            <person name="Langley C.H."/>
            <person name="Lapoint R."/>
            <person name="Lazzaro B.P."/>
            <person name="Lee S.J."/>
            <person name="Levesque L."/>
            <person name="Li R."/>
            <person name="Lin C.F."/>
            <person name="Lin M.F."/>
            <person name="Lindblad-Toh K."/>
            <person name="Llopart A."/>
            <person name="Long M."/>
            <person name="Low L."/>
            <person name="Lozovsky E."/>
            <person name="Lu J."/>
            <person name="Luo M."/>
            <person name="Machado C.A."/>
            <person name="Makalowski W."/>
            <person name="Marzo M."/>
            <person name="Matsuda M."/>
            <person name="Matzkin L."/>
            <person name="McAllister B."/>
            <person name="McBride C.S."/>
            <person name="McKernan B."/>
            <person name="McKernan K."/>
            <person name="Mendez-Lago M."/>
            <person name="Minx P."/>
            <person name="Mollenhauer M.U."/>
            <person name="Montooth K."/>
            <person name="Mount S.M."/>
            <person name="Mu X."/>
            <person name="Myers E."/>
            <person name="Negre B."/>
            <person name="Newfeld S."/>
            <person name="Nielsen R."/>
            <person name="Noor M.A."/>
            <person name="O'Grady P."/>
            <person name="Pachter L."/>
            <person name="Papaceit M."/>
            <person name="Parisi M.J."/>
            <person name="Parisi M."/>
            <person name="Parts L."/>
            <person name="Pedersen J.S."/>
            <person name="Pesole G."/>
            <person name="Phillippy A.M."/>
            <person name="Ponting C.P."/>
            <person name="Pop M."/>
            <person name="Porcelli D."/>
            <person name="Powell J.R."/>
            <person name="Prohaska S."/>
            <person name="Pruitt K."/>
            <person name="Puig M."/>
            <person name="Quesneville H."/>
            <person name="Ram K.R."/>
            <person name="Rand D."/>
            <person name="Rasmussen M.D."/>
            <person name="Reed L.K."/>
            <person name="Reenan R."/>
            <person name="Reily A."/>
            <person name="Remington K.A."/>
            <person name="Rieger T.T."/>
            <person name="Ritchie M.G."/>
            <person name="Robin C."/>
            <person name="Rogers Y.H."/>
            <person name="Rohde C."/>
            <person name="Rozas J."/>
            <person name="Rubenfield M.J."/>
            <person name="Ruiz A."/>
            <person name="Russo S."/>
            <person name="Salzberg S.L."/>
            <person name="Sanchez-Gracia A."/>
            <person name="Saranga D.J."/>
            <person name="Sato H."/>
            <person name="Schaeffer S.W."/>
            <person name="Schatz M.C."/>
            <person name="Schlenke T."/>
            <person name="Schwartz R."/>
            <person name="Segarra C."/>
            <person name="Singh R.S."/>
            <person name="Sirot L."/>
            <person name="Sirota M."/>
            <person name="Sisneros N.B."/>
            <person name="Smith C.D."/>
            <person name="Smith T.F."/>
            <person name="Spieth J."/>
            <person name="Stage D.E."/>
            <person name="Stark A."/>
            <person name="Stephan W."/>
            <person name="Strausberg R.L."/>
            <person name="Strempel S."/>
            <person name="Sturgill D."/>
            <person name="Sutton G."/>
            <person name="Sutton G.G."/>
            <person name="Tao W."/>
            <person name="Teichmann S."/>
            <person name="Tobari Y.N."/>
            <person name="Tomimura Y."/>
            <person name="Tsolas J.M."/>
            <person name="Valente V.L."/>
            <person name="Venter E."/>
            <person name="Venter J.C."/>
            <person name="Vicario S."/>
            <person name="Vieira F.G."/>
            <person name="Vilella A.J."/>
            <person name="Villasante A."/>
            <person name="Walenz B."/>
            <person name="Wang J."/>
            <person name="Wasserman M."/>
            <person name="Watts T."/>
            <person name="Wilson D."/>
            <person name="Wilson R.K."/>
            <person name="Wing R.A."/>
            <person name="Wolfner M.F."/>
            <person name="Wong A."/>
            <person name="Wong G.K."/>
            <person name="Wu C.I."/>
            <person name="Wu G."/>
            <person name="Yamamoto D."/>
            <person name="Yang H.P."/>
            <person name="Yang S.P."/>
            <person name="Yorke J.A."/>
            <person name="Yoshida K."/>
            <person name="Zdobnov E."/>
            <person name="Zhang P."/>
            <person name="Zhang Y."/>
            <person name="Zimin A.V."/>
            <person name="Baldwin J."/>
            <person name="Abdouelleil A."/>
            <person name="Abdulkadir J."/>
            <person name="Abebe A."/>
            <person name="Abera B."/>
            <person name="Abreu J."/>
            <person name="Acer S.C."/>
            <person name="Aftuck L."/>
            <person name="Alexander A."/>
            <person name="An P."/>
            <person name="Anderson E."/>
            <person name="Anderson S."/>
            <person name="Arachi H."/>
            <person name="Azer M."/>
            <person name="Bachantsang P."/>
            <person name="Barry A."/>
            <person name="Bayul T."/>
            <person name="Berlin A."/>
            <person name="Bessette D."/>
            <person name="Bloom T."/>
            <person name="Blye J."/>
            <person name="Boguslavskiy L."/>
            <person name="Bonnet C."/>
            <person name="Boukhgalter B."/>
            <person name="Bourzgui I."/>
            <person name="Brown A."/>
            <person name="Cahill P."/>
            <person name="Channer S."/>
            <person name="Cheshatsang Y."/>
            <person name="Chuda L."/>
            <person name="Citroen M."/>
            <person name="Collymore A."/>
            <person name="Cooke P."/>
            <person name="Costello M."/>
            <person name="D'Aco K."/>
            <person name="Daza R."/>
            <person name="De Haan G."/>
            <person name="DeGray S."/>
            <person name="DeMaso C."/>
            <person name="Dhargay N."/>
            <person name="Dooley K."/>
            <person name="Dooley E."/>
            <person name="Doricent M."/>
            <person name="Dorje P."/>
            <person name="Dorjee K."/>
            <person name="Dupes A."/>
            <person name="Elong R."/>
            <person name="Falk J."/>
            <person name="Farina A."/>
            <person name="Faro S."/>
            <person name="Ferguson D."/>
            <person name="Fisher S."/>
            <person name="Foley C.D."/>
            <person name="Franke A."/>
            <person name="Friedrich D."/>
            <person name="Gadbois L."/>
            <person name="Gearin G."/>
            <person name="Gearin C.R."/>
            <person name="Giannoukos G."/>
            <person name="Goode T."/>
            <person name="Graham J."/>
            <person name="Grandbois E."/>
            <person name="Grewal S."/>
            <person name="Gyaltsen K."/>
            <person name="Hafez N."/>
            <person name="Hagos B."/>
            <person name="Hall J."/>
            <person name="Henson C."/>
            <person name="Hollinger A."/>
            <person name="Honan T."/>
            <person name="Huard M.D."/>
            <person name="Hughes L."/>
            <person name="Hurhula B."/>
            <person name="Husby M.E."/>
            <person name="Kamat A."/>
            <person name="Kanga B."/>
            <person name="Kashin S."/>
            <person name="Khazanovich D."/>
            <person name="Kisner P."/>
            <person name="Lance K."/>
            <person name="Lara M."/>
            <person name="Lee W."/>
            <person name="Lennon N."/>
            <person name="Letendre F."/>
            <person name="LeVine R."/>
            <person name="Lipovsky A."/>
            <person name="Liu X."/>
            <person name="Liu J."/>
            <person name="Liu S."/>
            <person name="Lokyitsang T."/>
            <person name="Lokyitsang Y."/>
            <person name="Lubonja R."/>
            <person name="Lui A."/>
            <person name="MacDonald P."/>
            <person name="Magnisalis V."/>
            <person name="Maru K."/>
            <person name="Matthews C."/>
            <person name="McCusker W."/>
            <person name="McDonough S."/>
            <person name="Mehta T."/>
            <person name="Meldrim J."/>
            <person name="Meneus L."/>
            <person name="Mihai O."/>
            <person name="Mihalev A."/>
            <person name="Mihova T."/>
            <person name="Mittelman R."/>
            <person name="Mlenga V."/>
            <person name="Montmayeur A."/>
            <person name="Mulrain L."/>
            <person name="Navidi A."/>
            <person name="Naylor J."/>
            <person name="Negash T."/>
            <person name="Nguyen T."/>
            <person name="Nguyen N."/>
            <person name="Nicol R."/>
            <person name="Norbu C."/>
            <person name="Norbu N."/>
            <person name="Novod N."/>
            <person name="O'Neill B."/>
            <person name="Osman S."/>
            <person name="Markiewicz E."/>
            <person name="Oyono O.L."/>
            <person name="Patti C."/>
            <person name="Phunkhang P."/>
            <person name="Pierre F."/>
            <person name="Priest M."/>
            <person name="Raghuraman S."/>
            <person name="Rege F."/>
            <person name="Reyes R."/>
            <person name="Rise C."/>
            <person name="Rogov P."/>
            <person name="Ross K."/>
            <person name="Ryan E."/>
            <person name="Settipalli S."/>
            <person name="Shea T."/>
            <person name="Sherpa N."/>
            <person name="Shi L."/>
            <person name="Shih D."/>
            <person name="Sparrow T."/>
            <person name="Spaulding J."/>
            <person name="Stalker J."/>
            <person name="Stange-Thomann N."/>
            <person name="Stavropoulos S."/>
            <person name="Stone C."/>
            <person name="Strader C."/>
            <person name="Tesfaye S."/>
            <person name="Thomson T."/>
            <person name="Thoulutsang Y."/>
            <person name="Thoulutsang D."/>
            <person name="Topham K."/>
            <person name="Topping I."/>
            <person name="Tsamla T."/>
            <person name="Vassiliev H."/>
            <person name="Vo A."/>
            <person name="Wangchuk T."/>
            <person name="Wangdi T."/>
            <person name="Weiand M."/>
            <person name="Wilkinson J."/>
            <person name="Wilson A."/>
            <person name="Yadav S."/>
            <person name="Young G."/>
            <person name="Yu Q."/>
            <person name="Zembek L."/>
            <person name="Zhong D."/>
            <person name="Zimmer A."/>
            <person name="Zwirko Z."/>
            <person name="Jaffe D.B."/>
            <person name="Alvarez P."/>
            <person name="Brockman W."/>
            <person name="Butler J."/>
            <person name="Chin C."/>
            <person name="Gnerre S."/>
            <person name="Grabherr M."/>
            <person name="Kleber M."/>
            <person name="Mauceli E."/>
            <person name="MacCallum I."/>
        </authorList>
    </citation>
    <scope>NUCLEOTIDE SEQUENCE [LARGE SCALE GENOMIC DNA]</scope>
    <source>
        <strain evidence="3">Tucson 15287-2541.00</strain>
    </source>
</reference>
<accession>B4J878</accession>
<organism evidence="3">
    <name type="scientific">Drosophila grimshawi</name>
    <name type="common">Hawaiian fruit fly</name>
    <name type="synonym">Idiomyia grimshawi</name>
    <dbReference type="NCBI Taxonomy" id="7222"/>
    <lineage>
        <taxon>Eukaryota</taxon>
        <taxon>Metazoa</taxon>
        <taxon>Ecdysozoa</taxon>
        <taxon>Arthropoda</taxon>
        <taxon>Hexapoda</taxon>
        <taxon>Insecta</taxon>
        <taxon>Pterygota</taxon>
        <taxon>Neoptera</taxon>
        <taxon>Endopterygota</taxon>
        <taxon>Diptera</taxon>
        <taxon>Brachycera</taxon>
        <taxon>Muscomorpha</taxon>
        <taxon>Ephydroidea</taxon>
        <taxon>Drosophilidae</taxon>
        <taxon>Drosophila</taxon>
        <taxon>Hawaiian Drosophila</taxon>
    </lineage>
</organism>
<evidence type="ECO:0000313" key="2">
    <source>
        <dbReference type="EMBL" id="EDW01215.1"/>
    </source>
</evidence>
<dbReference type="InterPro" id="IPR039258">
    <property type="entry name" value="ZNF511"/>
</dbReference>
<feature type="domain" description="C2H2-type" evidence="1">
    <location>
        <begin position="84"/>
        <end position="105"/>
    </location>
</feature>
<dbReference type="HOGENOM" id="CLU_092647_1_0_1"/>
<dbReference type="PROSITE" id="PS00028">
    <property type="entry name" value="ZINC_FINGER_C2H2_1"/>
    <property type="match status" value="1"/>
</dbReference>
<dbReference type="InterPro" id="IPR013087">
    <property type="entry name" value="Znf_C2H2_type"/>
</dbReference>
<dbReference type="OrthoDB" id="18440at2759"/>
<proteinExistence type="predicted"/>
<dbReference type="OMA" id="YRFDQGK"/>
<dbReference type="PhylomeDB" id="B4J878"/>
<dbReference type="AlphaFoldDB" id="B4J878"/>